<keyword evidence="3" id="KW-1185">Reference proteome</keyword>
<sequence>MPCSWNTEARRGGARRGGTSGPLSPHWLGCPATCAGTGSRAHKTEEVGSASGFSLPFAWCPHRS</sequence>
<proteinExistence type="predicted"/>
<organism evidence="2 3">
    <name type="scientific">Eschrichtius robustus</name>
    <name type="common">California gray whale</name>
    <name type="synonym">Eschrichtius gibbosus</name>
    <dbReference type="NCBI Taxonomy" id="9764"/>
    <lineage>
        <taxon>Eukaryota</taxon>
        <taxon>Metazoa</taxon>
        <taxon>Chordata</taxon>
        <taxon>Craniata</taxon>
        <taxon>Vertebrata</taxon>
        <taxon>Euteleostomi</taxon>
        <taxon>Mammalia</taxon>
        <taxon>Eutheria</taxon>
        <taxon>Laurasiatheria</taxon>
        <taxon>Artiodactyla</taxon>
        <taxon>Whippomorpha</taxon>
        <taxon>Cetacea</taxon>
        <taxon>Mysticeti</taxon>
        <taxon>Eschrichtiidae</taxon>
        <taxon>Eschrichtius</taxon>
    </lineage>
</organism>
<dbReference type="Proteomes" id="UP001159641">
    <property type="component" value="Unassembled WGS sequence"/>
</dbReference>
<dbReference type="EMBL" id="JAIQCJ010001291">
    <property type="protein sequence ID" value="KAJ8791371.1"/>
    <property type="molecule type" value="Genomic_DNA"/>
</dbReference>
<evidence type="ECO:0000256" key="1">
    <source>
        <dbReference type="SAM" id="MobiDB-lite"/>
    </source>
</evidence>
<comment type="caution">
    <text evidence="2">The sequence shown here is derived from an EMBL/GenBank/DDBJ whole genome shotgun (WGS) entry which is preliminary data.</text>
</comment>
<accession>A0AB34HI19</accession>
<reference evidence="2 3" key="1">
    <citation type="submission" date="2022-11" db="EMBL/GenBank/DDBJ databases">
        <title>Whole genome sequence of Eschrichtius robustus ER-17-0199.</title>
        <authorList>
            <person name="Bruniche-Olsen A."/>
            <person name="Black A.N."/>
            <person name="Fields C.J."/>
            <person name="Walden K."/>
            <person name="Dewoody J.A."/>
        </authorList>
    </citation>
    <scope>NUCLEOTIDE SEQUENCE [LARGE SCALE GENOMIC DNA]</scope>
    <source>
        <strain evidence="2">ER-17-0199</strain>
        <tissue evidence="2">Blubber</tissue>
    </source>
</reference>
<protein>
    <submittedName>
        <fullName evidence="2">Uncharacterized protein</fullName>
    </submittedName>
</protein>
<evidence type="ECO:0000313" key="2">
    <source>
        <dbReference type="EMBL" id="KAJ8791371.1"/>
    </source>
</evidence>
<dbReference type="AlphaFoldDB" id="A0AB34HI19"/>
<evidence type="ECO:0000313" key="3">
    <source>
        <dbReference type="Proteomes" id="UP001159641"/>
    </source>
</evidence>
<feature type="region of interest" description="Disordered" evidence="1">
    <location>
        <begin position="1"/>
        <end position="24"/>
    </location>
</feature>
<gene>
    <name evidence="2" type="ORF">J1605_004318</name>
</gene>
<name>A0AB34HI19_ESCRO</name>